<evidence type="ECO:0000313" key="13">
    <source>
        <dbReference type="Proteomes" id="UP000801492"/>
    </source>
</evidence>
<dbReference type="GO" id="GO:0071028">
    <property type="term" value="P:nuclear mRNA surveillance"/>
    <property type="evidence" value="ECO:0007669"/>
    <property type="project" value="TreeGrafter"/>
</dbReference>
<reference evidence="12" key="1">
    <citation type="submission" date="2019-08" db="EMBL/GenBank/DDBJ databases">
        <title>The genome of the North American firefly Photinus pyralis.</title>
        <authorList>
            <consortium name="Photinus pyralis genome working group"/>
            <person name="Fallon T.R."/>
            <person name="Sander Lower S.E."/>
            <person name="Weng J.-K."/>
        </authorList>
    </citation>
    <scope>NUCLEOTIDE SEQUENCE</scope>
    <source>
        <strain evidence="12">TRF0915ILg1</strain>
        <tissue evidence="12">Whole body</tissue>
    </source>
</reference>
<evidence type="ECO:0000259" key="11">
    <source>
        <dbReference type="Pfam" id="PF03725"/>
    </source>
</evidence>
<comment type="caution">
    <text evidence="12">The sequence shown here is derived from an EMBL/GenBank/DDBJ whole genome shotgun (WGS) entry which is preliminary data.</text>
</comment>
<dbReference type="GO" id="GO:0034475">
    <property type="term" value="P:U4 snRNA 3'-end processing"/>
    <property type="evidence" value="ECO:0007669"/>
    <property type="project" value="TreeGrafter"/>
</dbReference>
<dbReference type="InterPro" id="IPR027408">
    <property type="entry name" value="PNPase/RNase_PH_dom_sf"/>
</dbReference>
<dbReference type="InterPro" id="IPR036345">
    <property type="entry name" value="ExoRNase_PH_dom2_sf"/>
</dbReference>
<feature type="domain" description="Exoribonuclease phosphorolytic" evidence="11">
    <location>
        <begin position="129"/>
        <end position="187"/>
    </location>
</feature>
<dbReference type="GO" id="GO:0071038">
    <property type="term" value="P:TRAMP-dependent tRNA surveillance pathway"/>
    <property type="evidence" value="ECO:0007669"/>
    <property type="project" value="TreeGrafter"/>
</dbReference>
<sequence>EFCQPKAEKPNEGFLIPNVELPPLCSPKFRPGPPSDLAQITTRFIADIVENSRCIDLNDLCIAKERLAWCLYADLICLDHDGSLIDACLLALMTALKTVRLPSVEYDPAIDNKLVNEDETKLLKVYSTPVSVTYAVFEDNLITDPTHEEEDLSSGLITIVVKDDNLCSVHKPGGNPISEEKLYECIQETIKHAELLRTLIDTAATGEND</sequence>
<keyword evidence="13" id="KW-1185">Reference proteome</keyword>
<evidence type="ECO:0000256" key="1">
    <source>
        <dbReference type="ARBA" id="ARBA00004496"/>
    </source>
</evidence>
<proteinExistence type="inferred from homology"/>
<dbReference type="SUPFAM" id="SSF55666">
    <property type="entry name" value="Ribonuclease PH domain 2-like"/>
    <property type="match status" value="1"/>
</dbReference>
<dbReference type="Gene3D" id="3.30.230.70">
    <property type="entry name" value="GHMP Kinase, N-terminal domain"/>
    <property type="match status" value="1"/>
</dbReference>
<evidence type="ECO:0000256" key="9">
    <source>
        <dbReference type="ARBA" id="ARBA00030617"/>
    </source>
</evidence>
<keyword evidence="4" id="KW-0963">Cytoplasm</keyword>
<dbReference type="PANTHER" id="PTHR11097:SF9">
    <property type="entry name" value="EXOSOME COMPLEX COMPONENT RRP43"/>
    <property type="match status" value="1"/>
</dbReference>
<dbReference type="InterPro" id="IPR015847">
    <property type="entry name" value="ExoRNase_PH_dom2"/>
</dbReference>
<dbReference type="Pfam" id="PF03725">
    <property type="entry name" value="RNase_PH_C"/>
    <property type="match status" value="1"/>
</dbReference>
<dbReference type="GO" id="GO:0071035">
    <property type="term" value="P:nuclear polyadenylation-dependent rRNA catabolic process"/>
    <property type="evidence" value="ECO:0007669"/>
    <property type="project" value="TreeGrafter"/>
</dbReference>
<dbReference type="SUPFAM" id="SSF54211">
    <property type="entry name" value="Ribosomal protein S5 domain 2-like"/>
    <property type="match status" value="1"/>
</dbReference>
<dbReference type="GO" id="GO:0005730">
    <property type="term" value="C:nucleolus"/>
    <property type="evidence" value="ECO:0007669"/>
    <property type="project" value="UniProtKB-SubCell"/>
</dbReference>
<evidence type="ECO:0000256" key="6">
    <source>
        <dbReference type="ARBA" id="ARBA00022835"/>
    </source>
</evidence>
<dbReference type="InterPro" id="IPR020568">
    <property type="entry name" value="Ribosomal_Su5_D2-typ_SF"/>
</dbReference>
<evidence type="ECO:0000256" key="4">
    <source>
        <dbReference type="ARBA" id="ARBA00022490"/>
    </source>
</evidence>
<dbReference type="GO" id="GO:0035925">
    <property type="term" value="F:mRNA 3'-UTR AU-rich region binding"/>
    <property type="evidence" value="ECO:0007669"/>
    <property type="project" value="TreeGrafter"/>
</dbReference>
<evidence type="ECO:0000256" key="2">
    <source>
        <dbReference type="ARBA" id="ARBA00004604"/>
    </source>
</evidence>
<feature type="non-terminal residue" evidence="12">
    <location>
        <position position="209"/>
    </location>
</feature>
<keyword evidence="6" id="KW-0271">Exosome</keyword>
<protein>
    <recommendedName>
        <fullName evidence="9">Ribosomal RNA-processing protein 43</fullName>
    </recommendedName>
</protein>
<evidence type="ECO:0000256" key="3">
    <source>
        <dbReference type="ARBA" id="ARBA00006678"/>
    </source>
</evidence>
<dbReference type="GO" id="GO:0000176">
    <property type="term" value="C:nuclear exosome (RNase complex)"/>
    <property type="evidence" value="ECO:0007669"/>
    <property type="project" value="TreeGrafter"/>
</dbReference>
<evidence type="ECO:0000256" key="7">
    <source>
        <dbReference type="ARBA" id="ARBA00022884"/>
    </source>
</evidence>
<dbReference type="PANTHER" id="PTHR11097">
    <property type="entry name" value="EXOSOME COMPLEX EXONUCLEASE RIBOSOMAL RNA PROCESSING PROTEIN"/>
    <property type="match status" value="1"/>
</dbReference>
<evidence type="ECO:0000313" key="12">
    <source>
        <dbReference type="EMBL" id="KAF2894241.1"/>
    </source>
</evidence>
<keyword evidence="7" id="KW-0694">RNA-binding</keyword>
<evidence type="ECO:0000256" key="5">
    <source>
        <dbReference type="ARBA" id="ARBA00022552"/>
    </source>
</evidence>
<dbReference type="GO" id="GO:0016075">
    <property type="term" value="P:rRNA catabolic process"/>
    <property type="evidence" value="ECO:0007669"/>
    <property type="project" value="TreeGrafter"/>
</dbReference>
<dbReference type="GO" id="GO:0034476">
    <property type="term" value="P:U5 snRNA 3'-end processing"/>
    <property type="evidence" value="ECO:0007669"/>
    <property type="project" value="TreeGrafter"/>
</dbReference>
<dbReference type="GO" id="GO:0000467">
    <property type="term" value="P:exonucleolytic trimming to generate mature 3'-end of 5.8S rRNA from tricistronic rRNA transcript (SSU-rRNA, 5.8S rRNA, LSU-rRNA)"/>
    <property type="evidence" value="ECO:0007669"/>
    <property type="project" value="TreeGrafter"/>
</dbReference>
<dbReference type="GO" id="GO:0000177">
    <property type="term" value="C:cytoplasmic exosome (RNase complex)"/>
    <property type="evidence" value="ECO:0007669"/>
    <property type="project" value="TreeGrafter"/>
</dbReference>
<dbReference type="AlphaFoldDB" id="A0A8K0GCT3"/>
<feature type="domain" description="Exoribonuclease phosphorolytic" evidence="10">
    <location>
        <begin position="6"/>
        <end position="102"/>
    </location>
</feature>
<comment type="subcellular location">
    <subcellularLocation>
        <location evidence="1">Cytoplasm</location>
    </subcellularLocation>
    <subcellularLocation>
        <location evidence="2">Nucleus</location>
        <location evidence="2">Nucleolus</location>
    </subcellularLocation>
</comment>
<keyword evidence="8" id="KW-0539">Nucleus</keyword>
<gene>
    <name evidence="12" type="ORF">ILUMI_11934</name>
</gene>
<evidence type="ECO:0000259" key="10">
    <source>
        <dbReference type="Pfam" id="PF01138"/>
    </source>
</evidence>
<dbReference type="OrthoDB" id="45882at2759"/>
<dbReference type="GO" id="GO:0034473">
    <property type="term" value="P:U1 snRNA 3'-end processing"/>
    <property type="evidence" value="ECO:0007669"/>
    <property type="project" value="TreeGrafter"/>
</dbReference>
<dbReference type="Pfam" id="PF01138">
    <property type="entry name" value="RNase_PH"/>
    <property type="match status" value="1"/>
</dbReference>
<accession>A0A8K0GCT3</accession>
<name>A0A8K0GCT3_IGNLU</name>
<dbReference type="InterPro" id="IPR050590">
    <property type="entry name" value="Exosome_comp_Rrp42_subfam"/>
</dbReference>
<keyword evidence="5" id="KW-0698">rRNA processing</keyword>
<dbReference type="InterPro" id="IPR001247">
    <property type="entry name" value="ExoRNase_PH_dom1"/>
</dbReference>
<comment type="similarity">
    <text evidence="3">Belongs to the RNase PH family.</text>
</comment>
<organism evidence="12 13">
    <name type="scientific">Ignelater luminosus</name>
    <name type="common">Cucubano</name>
    <name type="synonym">Pyrophorus luminosus</name>
    <dbReference type="NCBI Taxonomy" id="2038154"/>
    <lineage>
        <taxon>Eukaryota</taxon>
        <taxon>Metazoa</taxon>
        <taxon>Ecdysozoa</taxon>
        <taxon>Arthropoda</taxon>
        <taxon>Hexapoda</taxon>
        <taxon>Insecta</taxon>
        <taxon>Pterygota</taxon>
        <taxon>Neoptera</taxon>
        <taxon>Endopterygota</taxon>
        <taxon>Coleoptera</taxon>
        <taxon>Polyphaga</taxon>
        <taxon>Elateriformia</taxon>
        <taxon>Elateroidea</taxon>
        <taxon>Elateridae</taxon>
        <taxon>Agrypninae</taxon>
        <taxon>Pyrophorini</taxon>
        <taxon>Ignelater</taxon>
    </lineage>
</organism>
<dbReference type="Proteomes" id="UP000801492">
    <property type="component" value="Unassembled WGS sequence"/>
</dbReference>
<dbReference type="EMBL" id="VTPC01007205">
    <property type="protein sequence ID" value="KAF2894241.1"/>
    <property type="molecule type" value="Genomic_DNA"/>
</dbReference>
<evidence type="ECO:0000256" key="8">
    <source>
        <dbReference type="ARBA" id="ARBA00023242"/>
    </source>
</evidence>